<feature type="domain" description="MCM C-terminal AAA(+) ATPase" evidence="7">
    <location>
        <begin position="263"/>
        <end position="462"/>
    </location>
</feature>
<dbReference type="GO" id="GO:0003697">
    <property type="term" value="F:single-stranded DNA binding"/>
    <property type="evidence" value="ECO:0007669"/>
    <property type="project" value="TreeGrafter"/>
</dbReference>
<dbReference type="Pfam" id="PF17855">
    <property type="entry name" value="MCM_lid"/>
    <property type="match status" value="1"/>
</dbReference>
<evidence type="ECO:0000256" key="3">
    <source>
        <dbReference type="ARBA" id="ARBA00022741"/>
    </source>
</evidence>
<keyword evidence="4 6" id="KW-0067">ATP-binding</keyword>
<dbReference type="InterPro" id="IPR027417">
    <property type="entry name" value="P-loop_NTPase"/>
</dbReference>
<dbReference type="GO" id="GO:0042555">
    <property type="term" value="C:MCM complex"/>
    <property type="evidence" value="ECO:0007669"/>
    <property type="project" value="TreeGrafter"/>
</dbReference>
<dbReference type="PROSITE" id="PS50051">
    <property type="entry name" value="MCM_2"/>
    <property type="match status" value="1"/>
</dbReference>
<sequence>MEMEREFEEALRNSKTFLRSIDRVITDYPKWRTVVVDLEEFDEPDIAFAVSDDVVEAMKVVQRVAMELIKKERPDVDRVWVEFRGSPIRLRARDMSVEFKDRLVTVEGIVRRVDNVAAEVVRVEAECPQCGNRFEVRRREYRPDVRCPNCGMRCEPDELFYTDYQLVVLQEAPEHVRGGEQPATVEVEFRYDHINRVRPGDRVRVTAVPRVRLPSSSPRPGDTGEIVLEAHGVERSDSPLPEEDLRFTQDEVERFEELAEGDPLGEFVEAVAPHIHGHEVIKKAVSLQLFSCVEEGQIRERVHVLIVGDPATAKSQILQHVIEHLAPRGVYVSAQHVTGAGLTAAAERTEDGWTLEAGAVVMADGGVIAIDELDKASRGDLNALLEAMESGKISVAKAGITTTLNARCAVLAAANPEAGRWQGGHPIEEINLDPALLSRFDVILFTRDEPDPEQDKLVAERMMEAFDGEFDEIEGKYELLRRYVLYATKEFPNVTISEDAREELRDWFVSARQEAADRIDEGDLRTVPVTRRQMGSVLRLARASARMRLSETVGRGDVSVALSVVEEFMKEVMQEDGVLDADVIETGKPKSVREVREYVLKVVRKLAKKHEDGVPKREIVKAVKHRVSRERVEEILDDLVEEGSLLQPRPGVYLPM</sequence>
<dbReference type="GO" id="GO:0017116">
    <property type="term" value="F:single-stranded DNA helicase activity"/>
    <property type="evidence" value="ECO:0007669"/>
    <property type="project" value="TreeGrafter"/>
</dbReference>
<dbReference type="Pfam" id="PF17207">
    <property type="entry name" value="MCM_OB"/>
    <property type="match status" value="1"/>
</dbReference>
<dbReference type="Pfam" id="PF00493">
    <property type="entry name" value="MCM"/>
    <property type="match status" value="1"/>
</dbReference>
<dbReference type="InterPro" id="IPR031327">
    <property type="entry name" value="MCM"/>
</dbReference>
<proteinExistence type="inferred from homology"/>
<dbReference type="CDD" id="cd17706">
    <property type="entry name" value="MCM"/>
    <property type="match status" value="1"/>
</dbReference>
<evidence type="ECO:0000313" key="9">
    <source>
        <dbReference type="Proteomes" id="UP000619545"/>
    </source>
</evidence>
<comment type="caution">
    <text evidence="8">The sequence shown here is derived from an EMBL/GenBank/DDBJ whole genome shotgun (WGS) entry which is preliminary data.</text>
</comment>
<dbReference type="InterPro" id="IPR003593">
    <property type="entry name" value="AAA+_ATPase"/>
</dbReference>
<dbReference type="GO" id="GO:0006260">
    <property type="term" value="P:DNA replication"/>
    <property type="evidence" value="ECO:0007669"/>
    <property type="project" value="UniProtKB-KW"/>
</dbReference>
<dbReference type="Gene3D" id="2.40.50.140">
    <property type="entry name" value="Nucleic acid-binding proteins"/>
    <property type="match status" value="1"/>
</dbReference>
<protein>
    <submittedName>
        <fullName evidence="8">Minichromosome maintenance protein MCM</fullName>
    </submittedName>
</protein>
<name>A0A832TBH2_9EURY</name>
<accession>A0A832TBH2</accession>
<dbReference type="SUPFAM" id="SSF50249">
    <property type="entry name" value="Nucleic acid-binding proteins"/>
    <property type="match status" value="1"/>
</dbReference>
<dbReference type="InterPro" id="IPR001208">
    <property type="entry name" value="MCM_dom"/>
</dbReference>
<evidence type="ECO:0000256" key="5">
    <source>
        <dbReference type="ARBA" id="ARBA00023125"/>
    </source>
</evidence>
<dbReference type="AlphaFoldDB" id="A0A832TBH2"/>
<keyword evidence="2" id="KW-0235">DNA replication</keyword>
<dbReference type="PANTHER" id="PTHR11630">
    <property type="entry name" value="DNA REPLICATION LICENSING FACTOR MCM FAMILY MEMBER"/>
    <property type="match status" value="1"/>
</dbReference>
<dbReference type="PANTHER" id="PTHR11630:SF66">
    <property type="entry name" value="DNA REPLICATION LICENSING FACTOR MCM4"/>
    <property type="match status" value="1"/>
</dbReference>
<keyword evidence="3 6" id="KW-0547">Nucleotide-binding</keyword>
<evidence type="ECO:0000256" key="2">
    <source>
        <dbReference type="ARBA" id="ARBA00022705"/>
    </source>
</evidence>
<organism evidence="8 9">
    <name type="scientific">Methanopyrus kandleri</name>
    <dbReference type="NCBI Taxonomy" id="2320"/>
    <lineage>
        <taxon>Archaea</taxon>
        <taxon>Methanobacteriati</taxon>
        <taxon>Methanobacteriota</taxon>
        <taxon>Methanomada group</taxon>
        <taxon>Methanopyri</taxon>
        <taxon>Methanopyrales</taxon>
        <taxon>Methanopyraceae</taxon>
        <taxon>Methanopyrus</taxon>
    </lineage>
</organism>
<dbReference type="SUPFAM" id="SSF52540">
    <property type="entry name" value="P-loop containing nucleoside triphosphate hydrolases"/>
    <property type="match status" value="1"/>
</dbReference>
<gene>
    <name evidence="8" type="ORF">HA336_01045</name>
</gene>
<dbReference type="GO" id="GO:0005524">
    <property type="term" value="F:ATP binding"/>
    <property type="evidence" value="ECO:0007669"/>
    <property type="project" value="UniProtKB-KW"/>
</dbReference>
<dbReference type="EMBL" id="DUJS01000002">
    <property type="protein sequence ID" value="HII69803.1"/>
    <property type="molecule type" value="Genomic_DNA"/>
</dbReference>
<evidence type="ECO:0000259" key="7">
    <source>
        <dbReference type="PROSITE" id="PS50051"/>
    </source>
</evidence>
<dbReference type="Proteomes" id="UP000619545">
    <property type="component" value="Unassembled WGS sequence"/>
</dbReference>
<dbReference type="Gene3D" id="3.40.50.300">
    <property type="entry name" value="P-loop containing nucleotide triphosphate hydrolases"/>
    <property type="match status" value="1"/>
</dbReference>
<dbReference type="SMART" id="SM00350">
    <property type="entry name" value="MCM"/>
    <property type="match status" value="1"/>
</dbReference>
<comment type="similarity">
    <text evidence="1 6">Belongs to the MCM family.</text>
</comment>
<dbReference type="PRINTS" id="PR01657">
    <property type="entry name" value="MCMFAMILY"/>
</dbReference>
<dbReference type="InterPro" id="IPR033762">
    <property type="entry name" value="MCM_OB"/>
</dbReference>
<evidence type="ECO:0000256" key="1">
    <source>
        <dbReference type="ARBA" id="ARBA00008010"/>
    </source>
</evidence>
<evidence type="ECO:0000256" key="6">
    <source>
        <dbReference type="RuleBase" id="RU004070"/>
    </source>
</evidence>
<evidence type="ECO:0000313" key="8">
    <source>
        <dbReference type="EMBL" id="HII69803.1"/>
    </source>
</evidence>
<dbReference type="InterPro" id="IPR036388">
    <property type="entry name" value="WH-like_DNA-bd_sf"/>
</dbReference>
<evidence type="ECO:0000256" key="4">
    <source>
        <dbReference type="ARBA" id="ARBA00022840"/>
    </source>
</evidence>
<dbReference type="Gene3D" id="1.10.10.10">
    <property type="entry name" value="Winged helix-like DNA-binding domain superfamily/Winged helix DNA-binding domain"/>
    <property type="match status" value="1"/>
</dbReference>
<reference evidence="8" key="1">
    <citation type="journal article" date="2020" name="bioRxiv">
        <title>A rank-normalized archaeal taxonomy based on genome phylogeny resolves widespread incomplete and uneven classifications.</title>
        <authorList>
            <person name="Rinke C."/>
            <person name="Chuvochina M."/>
            <person name="Mussig A.J."/>
            <person name="Chaumeil P.-A."/>
            <person name="Waite D.W."/>
            <person name="Whitman W.B."/>
            <person name="Parks D.H."/>
            <person name="Hugenholtz P."/>
        </authorList>
    </citation>
    <scope>NUCLEOTIDE SEQUENCE</scope>
    <source>
        <strain evidence="8">UBA8853</strain>
    </source>
</reference>
<dbReference type="Gene3D" id="2.20.28.10">
    <property type="match status" value="1"/>
</dbReference>
<dbReference type="InterPro" id="IPR012340">
    <property type="entry name" value="NA-bd_OB-fold"/>
</dbReference>
<dbReference type="SMART" id="SM00382">
    <property type="entry name" value="AAA"/>
    <property type="match status" value="1"/>
</dbReference>
<dbReference type="OMA" id="AQHVTYV"/>
<dbReference type="InterPro" id="IPR041562">
    <property type="entry name" value="MCM_lid"/>
</dbReference>
<keyword evidence="5 6" id="KW-0238">DNA-binding</keyword>